<sequence length="223" mass="24344">MAVSGGSGYRHPPDMIFSVKGMTGVAGMTGVDGSGAVLLETGRLRLRRFTEADADALTELDSDPEVMRYLTGGRPTPADVVRGELLPRLLAGYDRCPGLGRWAAVDRATETFLGWFALDAPAAAQPGMQAELGYRLRRAAWGRGLATEGSRALLRYAFATVGLARVWAQTMAVNTPSRRVMEKAGLRYVRTFHLDWDDPIEGTEHGEVEYELLRAEWTAREAG</sequence>
<dbReference type="Gene3D" id="3.40.630.30">
    <property type="match status" value="1"/>
</dbReference>
<dbReference type="InterPro" id="IPR016181">
    <property type="entry name" value="Acyl_CoA_acyltransferase"/>
</dbReference>
<dbReference type="PANTHER" id="PTHR43792">
    <property type="entry name" value="GNAT FAMILY, PUTATIVE (AFU_ORTHOLOGUE AFUA_3G00765)-RELATED-RELATED"/>
    <property type="match status" value="1"/>
</dbReference>
<dbReference type="AlphaFoldDB" id="A0A1C4VD17"/>
<protein>
    <submittedName>
        <fullName evidence="2">Protein N-acetyltransferase, RimJ/RimL family</fullName>
    </submittedName>
</protein>
<evidence type="ECO:0000313" key="2">
    <source>
        <dbReference type="EMBL" id="SCE81842.1"/>
    </source>
</evidence>
<feature type="domain" description="N-acetyltransferase" evidence="1">
    <location>
        <begin position="44"/>
        <end position="215"/>
    </location>
</feature>
<evidence type="ECO:0000313" key="3">
    <source>
        <dbReference type="Proteomes" id="UP000199375"/>
    </source>
</evidence>
<accession>A0A1C4VD17</accession>
<dbReference type="InterPro" id="IPR051531">
    <property type="entry name" value="N-acetyltransferase"/>
</dbReference>
<proteinExistence type="predicted"/>
<evidence type="ECO:0000259" key="1">
    <source>
        <dbReference type="PROSITE" id="PS51186"/>
    </source>
</evidence>
<dbReference type="PANTHER" id="PTHR43792:SF16">
    <property type="entry name" value="N-ACETYLTRANSFERASE DOMAIN-CONTAINING PROTEIN"/>
    <property type="match status" value="1"/>
</dbReference>
<dbReference type="PROSITE" id="PS51186">
    <property type="entry name" value="GNAT"/>
    <property type="match status" value="1"/>
</dbReference>
<dbReference type="EMBL" id="FMCW01000008">
    <property type="protein sequence ID" value="SCE81842.1"/>
    <property type="molecule type" value="Genomic_DNA"/>
</dbReference>
<organism evidence="2 3">
    <name type="scientific">Micromonospora haikouensis</name>
    <dbReference type="NCBI Taxonomy" id="686309"/>
    <lineage>
        <taxon>Bacteria</taxon>
        <taxon>Bacillati</taxon>
        <taxon>Actinomycetota</taxon>
        <taxon>Actinomycetes</taxon>
        <taxon>Micromonosporales</taxon>
        <taxon>Micromonosporaceae</taxon>
        <taxon>Micromonospora</taxon>
    </lineage>
</organism>
<dbReference type="GO" id="GO:0016747">
    <property type="term" value="F:acyltransferase activity, transferring groups other than amino-acyl groups"/>
    <property type="evidence" value="ECO:0007669"/>
    <property type="project" value="InterPro"/>
</dbReference>
<dbReference type="Proteomes" id="UP000199375">
    <property type="component" value="Unassembled WGS sequence"/>
</dbReference>
<dbReference type="SUPFAM" id="SSF55729">
    <property type="entry name" value="Acyl-CoA N-acyltransferases (Nat)"/>
    <property type="match status" value="1"/>
</dbReference>
<keyword evidence="2" id="KW-0808">Transferase</keyword>
<name>A0A1C4VD17_9ACTN</name>
<dbReference type="Pfam" id="PF13302">
    <property type="entry name" value="Acetyltransf_3"/>
    <property type="match status" value="1"/>
</dbReference>
<gene>
    <name evidence="2" type="ORF">GA0070558_10883</name>
</gene>
<reference evidence="2 3" key="1">
    <citation type="submission" date="2016-06" db="EMBL/GenBank/DDBJ databases">
        <authorList>
            <person name="Kjaerup R.B."/>
            <person name="Dalgaard T.S."/>
            <person name="Juul-Madsen H.R."/>
        </authorList>
    </citation>
    <scope>NUCLEOTIDE SEQUENCE [LARGE SCALE GENOMIC DNA]</scope>
    <source>
        <strain evidence="2 3">DSM 45626</strain>
    </source>
</reference>
<dbReference type="InterPro" id="IPR000182">
    <property type="entry name" value="GNAT_dom"/>
</dbReference>